<feature type="non-terminal residue" evidence="2">
    <location>
        <position position="672"/>
    </location>
</feature>
<keyword evidence="3" id="KW-1185">Reference proteome</keyword>
<keyword evidence="1" id="KW-1133">Transmembrane helix</keyword>
<sequence length="672" mass="76969">MANIFNWKIFVSLVGLVSFFSFFYQTILLLNHSAKHIPISSSLFRNKSLLGKRHDDNNFVACKLPELDPFHPSVIHFTKDFGKLRCNGASYSSFENNVLRVEGTGVVSVQYRTIQRPLGDDFGVVLSDPVRVRNEEKRNQTGECMPYVVMVSGYFSGSASVETDFIRVDVVTSSGDIKTDVHMHVFPKKEVLRRQSKPGRIPLNVALIMFDSTSAVNFQRKMPHSLDYLVKNMTSILFQGRLSLVHFRVSATIVGDGTTAQLTALLTGKTEKEQSESRKRIDSSRPVDNWRWIFKEFEKSGYATMFSEDSPHLASFNYRLKGFHDPPTDHYARPFWLEAFQLIMKSKFCLNSRPAHNESLNYLMSFFRRYQDTPKFAFSSHADISHDSVNTVGFADDDLKATLETMQKESLLKNTLLIIFSDHGPRFSGFRSTIQGKLEERFPFMSFTLPEWFQDEYPDLQSNLLHNSRVLTSPFDVYATLRHILSYPHYPRGILVGQSLFSRIDPRNRTCASAGVDDHWCPCLDLEEVGTDESVVMELADFVVLHINNLTSQNEELVKMCRRLKLKEVNRAFREMPSEAMQRFQGTTRDARDTCDGCGVVLGKKSRNTLVKDTLYQLHFVTSPNEGFYEATVRIQKGVPSLVGDISRIDAYKDQPYCIMEDFPLLRKYCYC</sequence>
<dbReference type="Pfam" id="PF02995">
    <property type="entry name" value="DUF229"/>
    <property type="match status" value="1"/>
</dbReference>
<dbReference type="EMBL" id="CALNXJ010000001">
    <property type="protein sequence ID" value="CAH3031155.1"/>
    <property type="molecule type" value="Genomic_DNA"/>
</dbReference>
<dbReference type="Gene3D" id="3.40.720.10">
    <property type="entry name" value="Alkaline Phosphatase, subunit A"/>
    <property type="match status" value="1"/>
</dbReference>
<name>A0AAU9VJP5_9CNID</name>
<dbReference type="PANTHER" id="PTHR10974:SF1">
    <property type="entry name" value="FI08016P-RELATED"/>
    <property type="match status" value="1"/>
</dbReference>
<feature type="transmembrane region" description="Helical" evidence="1">
    <location>
        <begin position="7"/>
        <end position="30"/>
    </location>
</feature>
<keyword evidence="1" id="KW-0812">Transmembrane</keyword>
<evidence type="ECO:0000313" key="3">
    <source>
        <dbReference type="Proteomes" id="UP001159428"/>
    </source>
</evidence>
<reference evidence="2 3" key="1">
    <citation type="submission" date="2022-05" db="EMBL/GenBank/DDBJ databases">
        <authorList>
            <consortium name="Genoscope - CEA"/>
            <person name="William W."/>
        </authorList>
    </citation>
    <scope>NUCLEOTIDE SEQUENCE [LARGE SCALE GENOMIC DNA]</scope>
</reference>
<dbReference type="Proteomes" id="UP001159428">
    <property type="component" value="Unassembled WGS sequence"/>
</dbReference>
<dbReference type="InterPro" id="IPR017850">
    <property type="entry name" value="Alkaline_phosphatase_core_sf"/>
</dbReference>
<comment type="caution">
    <text evidence="2">The sequence shown here is derived from an EMBL/GenBank/DDBJ whole genome shotgun (WGS) entry which is preliminary data.</text>
</comment>
<dbReference type="InterPro" id="IPR004245">
    <property type="entry name" value="DUF229"/>
</dbReference>
<accession>A0AAU9VJP5</accession>
<evidence type="ECO:0000256" key="1">
    <source>
        <dbReference type="SAM" id="Phobius"/>
    </source>
</evidence>
<organism evidence="2 3">
    <name type="scientific">Pocillopora meandrina</name>
    <dbReference type="NCBI Taxonomy" id="46732"/>
    <lineage>
        <taxon>Eukaryota</taxon>
        <taxon>Metazoa</taxon>
        <taxon>Cnidaria</taxon>
        <taxon>Anthozoa</taxon>
        <taxon>Hexacorallia</taxon>
        <taxon>Scleractinia</taxon>
        <taxon>Astrocoeniina</taxon>
        <taxon>Pocilloporidae</taxon>
        <taxon>Pocillopora</taxon>
    </lineage>
</organism>
<keyword evidence="1" id="KW-0472">Membrane</keyword>
<dbReference type="SUPFAM" id="SSF53649">
    <property type="entry name" value="Alkaline phosphatase-like"/>
    <property type="match status" value="1"/>
</dbReference>
<evidence type="ECO:0000313" key="2">
    <source>
        <dbReference type="EMBL" id="CAH3031155.1"/>
    </source>
</evidence>
<dbReference type="CDD" id="cd16021">
    <property type="entry name" value="ALP_like"/>
    <property type="match status" value="1"/>
</dbReference>
<dbReference type="PANTHER" id="PTHR10974">
    <property type="entry name" value="FI08016P-RELATED"/>
    <property type="match status" value="1"/>
</dbReference>
<protein>
    <submittedName>
        <fullName evidence="2">Uncharacterized protein</fullName>
    </submittedName>
</protein>
<gene>
    <name evidence="2" type="ORF">PMEA_00001154</name>
</gene>
<dbReference type="FunFam" id="3.40.720.10:FF:000017">
    <property type="entry name" value="Predicted protein"/>
    <property type="match status" value="1"/>
</dbReference>
<proteinExistence type="predicted"/>
<dbReference type="GO" id="GO:0005615">
    <property type="term" value="C:extracellular space"/>
    <property type="evidence" value="ECO:0007669"/>
    <property type="project" value="TreeGrafter"/>
</dbReference>
<dbReference type="AlphaFoldDB" id="A0AAU9VJP5"/>